<sequence>MAAPKEGRRSMGWSGWKRTTFGPGVFHPASAPAASGYGGVLDVVCQEDKSPYSGDLWEQPYLGNDYWSPFSDIGQPQGRAIIGSPALTAWQDGDRHDLFVNAATGLLHRSMQRPYPWSDWEDLGGGPPGGPILGSSPAACVDSDGRLDVFCISGIDFSLLHKRYRNGWSDWESLGGHFPRQLTPAAQTWGGGRVGVFVVGDDLGIHHKWTAADGAGWSGWEDIGGVTEQGVAACSWAPGRIDLFHRGQDAAVYHKWFDGGWSGWESLGGVTDHGITTGSRGPGRVDALVIGTDGELYINEF</sequence>
<dbReference type="EMBL" id="JBHEZZ010000022">
    <property type="protein sequence ID" value="MFC1405593.1"/>
    <property type="molecule type" value="Genomic_DNA"/>
</dbReference>
<feature type="domain" description="PLL-like beta propeller" evidence="1">
    <location>
        <begin position="81"/>
        <end position="297"/>
    </location>
</feature>
<evidence type="ECO:0000259" key="1">
    <source>
        <dbReference type="Pfam" id="PF26607"/>
    </source>
</evidence>
<proteinExistence type="predicted"/>
<dbReference type="Gene3D" id="2.120.10.70">
    <property type="entry name" value="Fucose-specific lectin"/>
    <property type="match status" value="1"/>
</dbReference>
<evidence type="ECO:0000313" key="2">
    <source>
        <dbReference type="EMBL" id="MFC1405593.1"/>
    </source>
</evidence>
<comment type="caution">
    <text evidence="2">The sequence shown here is derived from an EMBL/GenBank/DDBJ whole genome shotgun (WGS) entry which is preliminary data.</text>
</comment>
<protein>
    <recommendedName>
        <fullName evidence="1">PLL-like beta propeller domain-containing protein</fullName>
    </recommendedName>
</protein>
<dbReference type="InterPro" id="IPR058502">
    <property type="entry name" value="PLL-like_beta-prop"/>
</dbReference>
<accession>A0ABV6UVZ4</accession>
<organism evidence="2 3">
    <name type="scientific">Streptacidiphilus cavernicola</name>
    <dbReference type="NCBI Taxonomy" id="3342716"/>
    <lineage>
        <taxon>Bacteria</taxon>
        <taxon>Bacillati</taxon>
        <taxon>Actinomycetota</taxon>
        <taxon>Actinomycetes</taxon>
        <taxon>Kitasatosporales</taxon>
        <taxon>Streptomycetaceae</taxon>
        <taxon>Streptacidiphilus</taxon>
    </lineage>
</organism>
<gene>
    <name evidence="2" type="ORF">ACEZDJ_30325</name>
</gene>
<dbReference type="Proteomes" id="UP001592528">
    <property type="component" value="Unassembled WGS sequence"/>
</dbReference>
<evidence type="ECO:0000313" key="3">
    <source>
        <dbReference type="Proteomes" id="UP001592528"/>
    </source>
</evidence>
<keyword evidence="3" id="KW-1185">Reference proteome</keyword>
<dbReference type="SUPFAM" id="SSF89372">
    <property type="entry name" value="Fucose-specific lectin"/>
    <property type="match status" value="1"/>
</dbReference>
<name>A0ABV6UVZ4_9ACTN</name>
<dbReference type="Pfam" id="PF26607">
    <property type="entry name" value="DUF8189"/>
    <property type="match status" value="1"/>
</dbReference>
<dbReference type="RefSeq" id="WP_157623995.1">
    <property type="nucleotide sequence ID" value="NZ_JBHEZZ010000022.1"/>
</dbReference>
<reference evidence="2 3" key="1">
    <citation type="submission" date="2024-09" db="EMBL/GenBank/DDBJ databases">
        <authorList>
            <person name="Lee S.D."/>
        </authorList>
    </citation>
    <scope>NUCLEOTIDE SEQUENCE [LARGE SCALE GENOMIC DNA]</scope>
    <source>
        <strain evidence="2 3">N1-5</strain>
    </source>
</reference>